<evidence type="ECO:0008006" key="3">
    <source>
        <dbReference type="Google" id="ProtNLM"/>
    </source>
</evidence>
<evidence type="ECO:0000313" key="2">
    <source>
        <dbReference type="Proteomes" id="UP001217485"/>
    </source>
</evidence>
<dbReference type="Proteomes" id="UP001217485">
    <property type="component" value="Unassembled WGS sequence"/>
</dbReference>
<evidence type="ECO:0000313" key="1">
    <source>
        <dbReference type="EMBL" id="MDC0681339.1"/>
    </source>
</evidence>
<sequence>MLARAVAGVVLLLSLAVHPREARASACCGAGHGMAQWLAPSERAAASFSVRLTEQLGAWAVDGGFDTSDEGVYHRELRAEAGWLVRAGERLQLGISVPMMVTWSGVGLGDASSGGGPGDLGAAARIALIEGAASPWIPSAAFTLGVTLPTGRGPSTGTAPFDAGVGGVTGARAMGVDMTGADTTGLGVAEIRPGMVLEKSWGSFHALLSASTSFRTSHRLPDGDAVRSAPRVQLLAAAGPAWPSGASLTVGVLHEREGAPREVEPGPGPRMPMGEERVRTALLAVLAHDIGARWTAVGNLQVDVPISGIGRNEGAFAALSAGLRYVWGRRD</sequence>
<protein>
    <recommendedName>
        <fullName evidence="3">Transporter</fullName>
    </recommendedName>
</protein>
<name>A0ABT5C4J6_9BACT</name>
<reference evidence="1 2" key="1">
    <citation type="submission" date="2023-01" db="EMBL/GenBank/DDBJ databases">
        <title>Minimal conservation of predation-associated metabolite biosynthetic gene clusters underscores biosynthetic potential of Myxococcota including descriptions for ten novel species: Archangium lansinium sp. nov., Myxococcus landrumus sp. nov., Nannocystis bai.</title>
        <authorList>
            <person name="Ahearne A."/>
            <person name="Stevens C."/>
            <person name="Dowd S."/>
        </authorList>
    </citation>
    <scope>NUCLEOTIDE SEQUENCE [LARGE SCALE GENOMIC DNA]</scope>
    <source>
        <strain evidence="1 2">WIWO2</strain>
    </source>
</reference>
<accession>A0ABT5C4J6</accession>
<comment type="caution">
    <text evidence="1">The sequence shown here is derived from an EMBL/GenBank/DDBJ whole genome shotgun (WGS) entry which is preliminary data.</text>
</comment>
<keyword evidence="2" id="KW-1185">Reference proteome</keyword>
<dbReference type="RefSeq" id="WP_272098377.1">
    <property type="nucleotide sequence ID" value="NZ_JAQNDK010000003.1"/>
</dbReference>
<dbReference type="EMBL" id="JAQNDK010000003">
    <property type="protein sequence ID" value="MDC0681339.1"/>
    <property type="molecule type" value="Genomic_DNA"/>
</dbReference>
<proteinExistence type="predicted"/>
<organism evidence="1 2">
    <name type="scientific">Sorangium atrum</name>
    <dbReference type="NCBI Taxonomy" id="2995308"/>
    <lineage>
        <taxon>Bacteria</taxon>
        <taxon>Pseudomonadati</taxon>
        <taxon>Myxococcota</taxon>
        <taxon>Polyangia</taxon>
        <taxon>Polyangiales</taxon>
        <taxon>Polyangiaceae</taxon>
        <taxon>Sorangium</taxon>
    </lineage>
</organism>
<gene>
    <name evidence="1" type="ORF">POL72_26600</name>
</gene>